<comment type="subcellular location">
    <subcellularLocation>
        <location evidence="1">Mitochondrion</location>
    </subcellularLocation>
</comment>
<accession>A0A835Y5G1</accession>
<dbReference type="AlphaFoldDB" id="A0A835Y5G1"/>
<dbReference type="SUPFAM" id="SSF89360">
    <property type="entry name" value="HesB-like domain"/>
    <property type="match status" value="1"/>
</dbReference>
<reference evidence="7" key="1">
    <citation type="journal article" date="2020" name="bioRxiv">
        <title>Comparative genomics of Chlamydomonas.</title>
        <authorList>
            <person name="Craig R.J."/>
            <person name="Hasan A.R."/>
            <person name="Ness R.W."/>
            <person name="Keightley P.D."/>
        </authorList>
    </citation>
    <scope>NUCLEOTIDE SEQUENCE</scope>
    <source>
        <strain evidence="7">CCAP 11/70</strain>
    </source>
</reference>
<evidence type="ECO:0000313" key="7">
    <source>
        <dbReference type="EMBL" id="KAG2496351.1"/>
    </source>
</evidence>
<dbReference type="OrthoDB" id="1938621at2759"/>
<dbReference type="PANTHER" id="PTHR43011">
    <property type="entry name" value="IRON-SULFUR CLUSTER ASSEMBLY 2 HOMOLOG, MITOCHONDRIAL"/>
    <property type="match status" value="1"/>
</dbReference>
<sequence>MALSRVLHAASLAERILSGSLTQSLAQASGWAGVAAPAAARAWQRHPGWSLPTPFSTAATSAAADSEGLVIHPSAASRLSELQASKRQGGEPVVLRIEVEGGGCSGFQYRFKLDDPVRPDDIVYEAGGGQVVCDAISLEFLRGATLEFEDTLMRAAFSISKNPNADASCGCGSSFSAKMK</sequence>
<dbReference type="EMBL" id="JAEHOE010000019">
    <property type="protein sequence ID" value="KAG2496351.1"/>
    <property type="molecule type" value="Genomic_DNA"/>
</dbReference>
<dbReference type="Gene3D" id="2.60.300.12">
    <property type="entry name" value="HesB-like domain"/>
    <property type="match status" value="1"/>
</dbReference>
<comment type="caution">
    <text evidence="7">The sequence shown here is derived from an EMBL/GenBank/DDBJ whole genome shotgun (WGS) entry which is preliminary data.</text>
</comment>
<evidence type="ECO:0000256" key="5">
    <source>
        <dbReference type="ARBA" id="ARBA00023128"/>
    </source>
</evidence>
<comment type="similarity">
    <text evidence="2">Belongs to the HesB/IscA family.</text>
</comment>
<dbReference type="NCBIfam" id="TIGR00049">
    <property type="entry name" value="iron-sulfur cluster assembly accessory protein"/>
    <property type="match status" value="1"/>
</dbReference>
<keyword evidence="8" id="KW-1185">Reference proteome</keyword>
<dbReference type="GO" id="GO:0051539">
    <property type="term" value="F:4 iron, 4 sulfur cluster binding"/>
    <property type="evidence" value="ECO:0007669"/>
    <property type="project" value="TreeGrafter"/>
</dbReference>
<dbReference type="GO" id="GO:0120510">
    <property type="term" value="C:mitochondrial [4Fe-4S] assembly complex"/>
    <property type="evidence" value="ECO:0007669"/>
    <property type="project" value="UniProtKB-ARBA"/>
</dbReference>
<dbReference type="InterPro" id="IPR000361">
    <property type="entry name" value="ATAP_core_dom"/>
</dbReference>
<feature type="domain" description="Core" evidence="6">
    <location>
        <begin position="71"/>
        <end position="172"/>
    </location>
</feature>
<keyword evidence="5" id="KW-0496">Mitochondrion</keyword>
<dbReference type="GO" id="GO:0005506">
    <property type="term" value="F:iron ion binding"/>
    <property type="evidence" value="ECO:0007669"/>
    <property type="project" value="TreeGrafter"/>
</dbReference>
<dbReference type="InterPro" id="IPR016092">
    <property type="entry name" value="ATAP"/>
</dbReference>
<dbReference type="Pfam" id="PF01521">
    <property type="entry name" value="Fe-S_biosyn"/>
    <property type="match status" value="1"/>
</dbReference>
<evidence type="ECO:0000313" key="8">
    <source>
        <dbReference type="Proteomes" id="UP000612055"/>
    </source>
</evidence>
<organism evidence="7 8">
    <name type="scientific">Edaphochlamys debaryana</name>
    <dbReference type="NCBI Taxonomy" id="47281"/>
    <lineage>
        <taxon>Eukaryota</taxon>
        <taxon>Viridiplantae</taxon>
        <taxon>Chlorophyta</taxon>
        <taxon>core chlorophytes</taxon>
        <taxon>Chlorophyceae</taxon>
        <taxon>CS clade</taxon>
        <taxon>Chlamydomonadales</taxon>
        <taxon>Chlamydomonadales incertae sedis</taxon>
        <taxon>Edaphochlamys</taxon>
    </lineage>
</organism>
<evidence type="ECO:0000256" key="3">
    <source>
        <dbReference type="ARBA" id="ARBA00022723"/>
    </source>
</evidence>
<dbReference type="GO" id="GO:0016226">
    <property type="term" value="P:iron-sulfur cluster assembly"/>
    <property type="evidence" value="ECO:0007669"/>
    <property type="project" value="InterPro"/>
</dbReference>
<evidence type="ECO:0000256" key="4">
    <source>
        <dbReference type="ARBA" id="ARBA00023004"/>
    </source>
</evidence>
<dbReference type="InterPro" id="IPR035903">
    <property type="entry name" value="HesB-like_dom_sf"/>
</dbReference>
<dbReference type="Proteomes" id="UP000612055">
    <property type="component" value="Unassembled WGS sequence"/>
</dbReference>
<evidence type="ECO:0000256" key="1">
    <source>
        <dbReference type="ARBA" id="ARBA00004173"/>
    </source>
</evidence>
<dbReference type="GO" id="GO:0051537">
    <property type="term" value="F:2 iron, 2 sulfur cluster binding"/>
    <property type="evidence" value="ECO:0007669"/>
    <property type="project" value="TreeGrafter"/>
</dbReference>
<name>A0A835Y5G1_9CHLO</name>
<keyword evidence="4" id="KW-0408">Iron</keyword>
<dbReference type="FunFam" id="2.60.300.12:FF:000006">
    <property type="entry name" value="Iron-sulfur cluster assembly 2 mitochondrial"/>
    <property type="match status" value="1"/>
</dbReference>
<evidence type="ECO:0000259" key="6">
    <source>
        <dbReference type="Pfam" id="PF01521"/>
    </source>
</evidence>
<dbReference type="PANTHER" id="PTHR43011:SF1">
    <property type="entry name" value="IRON-SULFUR CLUSTER ASSEMBLY 2 HOMOLOG, MITOCHONDRIAL"/>
    <property type="match status" value="1"/>
</dbReference>
<gene>
    <name evidence="7" type="ORF">HYH03_005581</name>
</gene>
<protein>
    <recommendedName>
        <fullName evidence="6">Core domain-containing protein</fullName>
    </recommendedName>
</protein>
<evidence type="ECO:0000256" key="2">
    <source>
        <dbReference type="ARBA" id="ARBA00006718"/>
    </source>
</evidence>
<proteinExistence type="inferred from homology"/>
<keyword evidence="3" id="KW-0479">Metal-binding</keyword>